<keyword evidence="1" id="KW-0805">Transcription regulation</keyword>
<evidence type="ECO:0000256" key="3">
    <source>
        <dbReference type="ARBA" id="ARBA00023163"/>
    </source>
</evidence>
<proteinExistence type="predicted"/>
<dbReference type="OrthoDB" id="6057486at2"/>
<keyword evidence="7" id="KW-1185">Reference proteome</keyword>
<dbReference type="GO" id="GO:0003677">
    <property type="term" value="F:DNA binding"/>
    <property type="evidence" value="ECO:0007669"/>
    <property type="project" value="UniProtKB-KW"/>
</dbReference>
<sequence length="273" mass="30337">MAHLGGPADYGEFGKRTLMAGTQTLLRGLSILELVGDGVTSVKGLSDRLQVPRSTITRMIHNLVTEGYLYHIPEKGYFLGARLVDLGDRAREQRPLAGIARPFLEALSAQVLDTIHLAVPTNDGAIIYLDKINGSRGFQMRSRVGLTMPMAFTGLGKAILMTMDEEEWKEFYDFTSSQTHLKEGWPELKGYSEFFSDLSLSRERGYTFDDEENEIGIRCVAAPVFADGNRAVASISISSTLNFMPRERINLLGPVIVRCAQKISRELGWSNEK</sequence>
<keyword evidence="2" id="KW-0238">DNA-binding</keyword>
<gene>
    <name evidence="6" type="ORF">SAMN04488056_102286</name>
</gene>
<dbReference type="STRING" id="655353.SAMN04488056_102286"/>
<dbReference type="RefSeq" id="WP_090069586.1">
    <property type="nucleotide sequence ID" value="NZ_FOVR01000002.1"/>
</dbReference>
<dbReference type="Pfam" id="PF09339">
    <property type="entry name" value="HTH_IclR"/>
    <property type="match status" value="1"/>
</dbReference>
<name>A0A1I5CMV1_9HYPH</name>
<dbReference type="Gene3D" id="3.30.450.40">
    <property type="match status" value="1"/>
</dbReference>
<evidence type="ECO:0000313" key="7">
    <source>
        <dbReference type="Proteomes" id="UP000199236"/>
    </source>
</evidence>
<dbReference type="PANTHER" id="PTHR30136:SF24">
    <property type="entry name" value="HTH-TYPE TRANSCRIPTIONAL REPRESSOR ALLR"/>
    <property type="match status" value="1"/>
</dbReference>
<evidence type="ECO:0000256" key="1">
    <source>
        <dbReference type="ARBA" id="ARBA00023015"/>
    </source>
</evidence>
<organism evidence="6 7">
    <name type="scientific">Cohaesibacter marisflavi</name>
    <dbReference type="NCBI Taxonomy" id="655353"/>
    <lineage>
        <taxon>Bacteria</taxon>
        <taxon>Pseudomonadati</taxon>
        <taxon>Pseudomonadota</taxon>
        <taxon>Alphaproteobacteria</taxon>
        <taxon>Hyphomicrobiales</taxon>
        <taxon>Cohaesibacteraceae</taxon>
    </lineage>
</organism>
<dbReference type="GO" id="GO:0045892">
    <property type="term" value="P:negative regulation of DNA-templated transcription"/>
    <property type="evidence" value="ECO:0007669"/>
    <property type="project" value="TreeGrafter"/>
</dbReference>
<dbReference type="EMBL" id="FOVR01000002">
    <property type="protein sequence ID" value="SFN88329.1"/>
    <property type="molecule type" value="Genomic_DNA"/>
</dbReference>
<dbReference type="Pfam" id="PF01614">
    <property type="entry name" value="IclR_C"/>
    <property type="match status" value="1"/>
</dbReference>
<dbReference type="InterPro" id="IPR005471">
    <property type="entry name" value="Tscrpt_reg_IclR_N"/>
</dbReference>
<dbReference type="InterPro" id="IPR050707">
    <property type="entry name" value="HTH_MetabolicPath_Reg"/>
</dbReference>
<keyword evidence="3" id="KW-0804">Transcription</keyword>
<dbReference type="SUPFAM" id="SSF46785">
    <property type="entry name" value="Winged helix' DNA-binding domain"/>
    <property type="match status" value="1"/>
</dbReference>
<reference evidence="6 7" key="1">
    <citation type="submission" date="2016-10" db="EMBL/GenBank/DDBJ databases">
        <authorList>
            <person name="de Groot N.N."/>
        </authorList>
    </citation>
    <scope>NUCLEOTIDE SEQUENCE [LARGE SCALE GENOMIC DNA]</scope>
    <source>
        <strain evidence="6 7">CGMCC 1.9157</strain>
    </source>
</reference>
<evidence type="ECO:0000313" key="6">
    <source>
        <dbReference type="EMBL" id="SFN88329.1"/>
    </source>
</evidence>
<feature type="domain" description="HTH iclR-type" evidence="4">
    <location>
        <begin position="22"/>
        <end position="81"/>
    </location>
</feature>
<dbReference type="AlphaFoldDB" id="A0A1I5CMV1"/>
<accession>A0A1I5CMV1</accession>
<dbReference type="PROSITE" id="PS51077">
    <property type="entry name" value="HTH_ICLR"/>
    <property type="match status" value="1"/>
</dbReference>
<dbReference type="PANTHER" id="PTHR30136">
    <property type="entry name" value="HELIX-TURN-HELIX TRANSCRIPTIONAL REGULATOR, ICLR FAMILY"/>
    <property type="match status" value="1"/>
</dbReference>
<evidence type="ECO:0000256" key="2">
    <source>
        <dbReference type="ARBA" id="ARBA00023125"/>
    </source>
</evidence>
<feature type="domain" description="IclR-ED" evidence="5">
    <location>
        <begin position="82"/>
        <end position="269"/>
    </location>
</feature>
<dbReference type="SUPFAM" id="SSF55781">
    <property type="entry name" value="GAF domain-like"/>
    <property type="match status" value="1"/>
</dbReference>
<dbReference type="SMART" id="SM00346">
    <property type="entry name" value="HTH_ICLR"/>
    <property type="match status" value="1"/>
</dbReference>
<dbReference type="Gene3D" id="1.10.10.10">
    <property type="entry name" value="Winged helix-like DNA-binding domain superfamily/Winged helix DNA-binding domain"/>
    <property type="match status" value="1"/>
</dbReference>
<evidence type="ECO:0000259" key="5">
    <source>
        <dbReference type="PROSITE" id="PS51078"/>
    </source>
</evidence>
<dbReference type="InterPro" id="IPR029016">
    <property type="entry name" value="GAF-like_dom_sf"/>
</dbReference>
<dbReference type="Proteomes" id="UP000199236">
    <property type="component" value="Unassembled WGS sequence"/>
</dbReference>
<protein>
    <submittedName>
        <fullName evidence="6">Transcriptional regulator, IclR family</fullName>
    </submittedName>
</protein>
<dbReference type="InterPro" id="IPR036388">
    <property type="entry name" value="WH-like_DNA-bd_sf"/>
</dbReference>
<evidence type="ECO:0000259" key="4">
    <source>
        <dbReference type="PROSITE" id="PS51077"/>
    </source>
</evidence>
<dbReference type="InterPro" id="IPR036390">
    <property type="entry name" value="WH_DNA-bd_sf"/>
</dbReference>
<dbReference type="InterPro" id="IPR014757">
    <property type="entry name" value="Tscrpt_reg_IclR_C"/>
</dbReference>
<dbReference type="PROSITE" id="PS51078">
    <property type="entry name" value="ICLR_ED"/>
    <property type="match status" value="1"/>
</dbReference>
<dbReference type="GO" id="GO:0003700">
    <property type="term" value="F:DNA-binding transcription factor activity"/>
    <property type="evidence" value="ECO:0007669"/>
    <property type="project" value="TreeGrafter"/>
</dbReference>